<keyword evidence="3 6" id="KW-1133">Transmembrane helix</keyword>
<evidence type="ECO:0000256" key="5">
    <source>
        <dbReference type="SAM" id="MobiDB-lite"/>
    </source>
</evidence>
<keyword evidence="2 6" id="KW-0812">Transmembrane</keyword>
<feature type="transmembrane region" description="Helical" evidence="6">
    <location>
        <begin position="526"/>
        <end position="545"/>
    </location>
</feature>
<proteinExistence type="predicted"/>
<evidence type="ECO:0000256" key="6">
    <source>
        <dbReference type="SAM" id="Phobius"/>
    </source>
</evidence>
<feature type="transmembrane region" description="Helical" evidence="6">
    <location>
        <begin position="551"/>
        <end position="568"/>
    </location>
</feature>
<keyword evidence="4 6" id="KW-0472">Membrane</keyword>
<feature type="transmembrane region" description="Helical" evidence="6">
    <location>
        <begin position="212"/>
        <end position="237"/>
    </location>
</feature>
<feature type="compositionally biased region" description="Low complexity" evidence="5">
    <location>
        <begin position="28"/>
        <end position="37"/>
    </location>
</feature>
<organism evidence="7 8">
    <name type="scientific">Rhodococcus olei</name>
    <dbReference type="NCBI Taxonomy" id="2161675"/>
    <lineage>
        <taxon>Bacteria</taxon>
        <taxon>Bacillati</taxon>
        <taxon>Actinomycetota</taxon>
        <taxon>Actinomycetes</taxon>
        <taxon>Mycobacteriales</taxon>
        <taxon>Nocardiaceae</taxon>
        <taxon>Rhodococcus</taxon>
    </lineage>
</organism>
<feature type="transmembrane region" description="Helical" evidence="6">
    <location>
        <begin position="320"/>
        <end position="343"/>
    </location>
</feature>
<evidence type="ECO:0000256" key="3">
    <source>
        <dbReference type="ARBA" id="ARBA00022989"/>
    </source>
</evidence>
<gene>
    <name evidence="7" type="ORF">GCM10023094_47610</name>
</gene>
<feature type="transmembrane region" description="Helical" evidence="6">
    <location>
        <begin position="272"/>
        <end position="293"/>
    </location>
</feature>
<dbReference type="Gene3D" id="1.20.1740.10">
    <property type="entry name" value="Amino acid/polyamine transporter I"/>
    <property type="match status" value="1"/>
</dbReference>
<evidence type="ECO:0000256" key="2">
    <source>
        <dbReference type="ARBA" id="ARBA00022692"/>
    </source>
</evidence>
<feature type="transmembrane region" description="Helical" evidence="6">
    <location>
        <begin position="243"/>
        <end position="260"/>
    </location>
</feature>
<comment type="caution">
    <text evidence="7">The sequence shown here is derived from an EMBL/GenBank/DDBJ whole genome shotgun (WGS) entry which is preliminary data.</text>
</comment>
<dbReference type="EMBL" id="BAABFB010000072">
    <property type="protein sequence ID" value="GAA4488174.1"/>
    <property type="molecule type" value="Genomic_DNA"/>
</dbReference>
<evidence type="ECO:0000256" key="4">
    <source>
        <dbReference type="ARBA" id="ARBA00023136"/>
    </source>
</evidence>
<feature type="transmembrane region" description="Helical" evidence="6">
    <location>
        <begin position="160"/>
        <end position="184"/>
    </location>
</feature>
<name>A0ABP8PM41_9NOCA</name>
<evidence type="ECO:0000313" key="7">
    <source>
        <dbReference type="EMBL" id="GAA4488174.1"/>
    </source>
</evidence>
<comment type="subcellular location">
    <subcellularLocation>
        <location evidence="1">Membrane</location>
        <topology evidence="1">Multi-pass membrane protein</topology>
    </subcellularLocation>
</comment>
<protein>
    <recommendedName>
        <fullName evidence="9">Amino acid/polyamine/organocation transporter (APC superfamily)</fullName>
    </recommendedName>
</protein>
<dbReference type="InterPro" id="IPR053153">
    <property type="entry name" value="APC_K+_Transporter"/>
</dbReference>
<feature type="transmembrane region" description="Helical" evidence="6">
    <location>
        <begin position="463"/>
        <end position="487"/>
    </location>
</feature>
<dbReference type="PANTHER" id="PTHR47704:SF1">
    <property type="entry name" value="POTASSIUM TRANSPORTER KIMA"/>
    <property type="match status" value="1"/>
</dbReference>
<reference evidence="8" key="1">
    <citation type="journal article" date="2019" name="Int. J. Syst. Evol. Microbiol.">
        <title>The Global Catalogue of Microorganisms (GCM) 10K type strain sequencing project: providing services to taxonomists for standard genome sequencing and annotation.</title>
        <authorList>
            <consortium name="The Broad Institute Genomics Platform"/>
            <consortium name="The Broad Institute Genome Sequencing Center for Infectious Disease"/>
            <person name="Wu L."/>
            <person name="Ma J."/>
        </authorList>
    </citation>
    <scope>NUCLEOTIDE SEQUENCE [LARGE SCALE GENOMIC DNA]</scope>
    <source>
        <strain evidence="8">JCM 32206</strain>
    </source>
</reference>
<accession>A0ABP8PM41</accession>
<sequence>MYARSTHTRGELGRHERHQFRDRERSGSRAAAAATDSHSPDSDPTAVPGSRTRSESARAGAAETHSGAGTRAGSDSARSTAHARSPRSVVRNAGHAAATGETPAYLIKRLLLGRPLITRQIRRQHLSNPVALGVLSPDAISSSAYGTEEILIELLPYAGLAAYVLLLPVTGVILGILILVTASYRQVVTAYTRAGGSYVVARDNLGPRIAQIAAAALLVDYVVTVAVQSAAGTVAVVSAVPALGPYSVEIAVASVLAMLYGNLRGVREAGRLFAMPTYFFIAMLTLTIIVGVFREIVTGLPRYDPEQLTGAVPVHQGNGLVMGATVLILLRAFANGGSSLTGIEAISNSIRSFREPVGRNARLVLTVMAGILGFLVAGVSYLAFATHATPYQSGYPSVLAEIARAVFGGGPAGHVLYLLVQVATAAILFTGANTSFNGFPALADFVAEDRFLPRQLARRGHRLVFSNGIVVLAVLSIVLLVVSGGSVNALVPLYAIGVFTGFAMAGLGMTRYHLSRREHGWRHRLSINLAAGVVSTVVVAIFAVAKFTEGAWLVVVVFPLLVWALIGINHEYRTEAAILDRLRAEAQDRGAPAEHHAIVCADALDLAVLEALRYGRSLGADSLFALHLVVDAEHADRLRKRWDHYGIDAPLHIVDCPDRRIAPAARDYVIDLLERTREAHVTVLLPRRVASPVLGRLLHGRTGDAIAREVSRIPDAVATVVPFDVRGRVRPPSRRRLGRLLEHWQCRVVEADRQRIESYEHPAPSGAAVQIGRLTNGVRTVVQGRVEEIDEESPDARAISVGDDSGTLLLRVTEGKGGRRDLEVGQLLRVTGVAQRNEDAPESDAAFVMVDPTWWAVEDRSE</sequence>
<dbReference type="PANTHER" id="PTHR47704">
    <property type="entry name" value="POTASSIUM TRANSPORTER KIMA"/>
    <property type="match status" value="1"/>
</dbReference>
<dbReference type="InterPro" id="IPR002293">
    <property type="entry name" value="AA/rel_permease1"/>
</dbReference>
<evidence type="ECO:0000313" key="8">
    <source>
        <dbReference type="Proteomes" id="UP001501183"/>
    </source>
</evidence>
<feature type="transmembrane region" description="Helical" evidence="6">
    <location>
        <begin position="493"/>
        <end position="514"/>
    </location>
</feature>
<dbReference type="Pfam" id="PF13520">
    <property type="entry name" value="AA_permease_2"/>
    <property type="match status" value="1"/>
</dbReference>
<dbReference type="Proteomes" id="UP001501183">
    <property type="component" value="Unassembled WGS sequence"/>
</dbReference>
<keyword evidence="8" id="KW-1185">Reference proteome</keyword>
<evidence type="ECO:0008006" key="9">
    <source>
        <dbReference type="Google" id="ProtNLM"/>
    </source>
</evidence>
<feature type="transmembrane region" description="Helical" evidence="6">
    <location>
        <begin position="415"/>
        <end position="442"/>
    </location>
</feature>
<feature type="region of interest" description="Disordered" evidence="5">
    <location>
        <begin position="1"/>
        <end position="96"/>
    </location>
</feature>
<feature type="compositionally biased region" description="Basic and acidic residues" evidence="5">
    <location>
        <begin position="8"/>
        <end position="27"/>
    </location>
</feature>
<evidence type="ECO:0000256" key="1">
    <source>
        <dbReference type="ARBA" id="ARBA00004141"/>
    </source>
</evidence>
<feature type="transmembrane region" description="Helical" evidence="6">
    <location>
        <begin position="363"/>
        <end position="384"/>
    </location>
</feature>